<gene>
    <name evidence="1" type="ORF">DLM77_19725</name>
</gene>
<dbReference type="Proteomes" id="UP000285569">
    <property type="component" value="Unassembled WGS sequence"/>
</dbReference>
<sequence>MNLCILFLFAKSVSLSNAFSNQKIADFRLSRFDFDQSENSPFMKKIGRRRIGTNFYRPCKTQRIWIVYS</sequence>
<protein>
    <submittedName>
        <fullName evidence="1">Uncharacterized protein</fullName>
    </submittedName>
</protein>
<organism evidence="1 2">
    <name type="scientific">Leptospira yasudae</name>
    <dbReference type="NCBI Taxonomy" id="2202201"/>
    <lineage>
        <taxon>Bacteria</taxon>
        <taxon>Pseudomonadati</taxon>
        <taxon>Spirochaetota</taxon>
        <taxon>Spirochaetia</taxon>
        <taxon>Leptospirales</taxon>
        <taxon>Leptospiraceae</taxon>
        <taxon>Leptospira</taxon>
    </lineage>
</organism>
<evidence type="ECO:0000313" key="2">
    <source>
        <dbReference type="Proteomes" id="UP000285569"/>
    </source>
</evidence>
<keyword evidence="2" id="KW-1185">Reference proteome</keyword>
<proteinExistence type="predicted"/>
<accession>A0ABX9LY98</accession>
<dbReference type="EMBL" id="QHCR01000011">
    <property type="protein sequence ID" value="RHX77849.1"/>
    <property type="molecule type" value="Genomic_DNA"/>
</dbReference>
<reference evidence="2" key="1">
    <citation type="submission" date="2018-05" db="EMBL/GenBank/DDBJ databases">
        <title>Leptospira yasudae sp. nov. and Leptospira stimsonii sp. nov., two pathogenic species of the genus Leptospira isolated from environmental sources.</title>
        <authorList>
            <person name="Casanovas-Massana A."/>
            <person name="Hamond C."/>
            <person name="Santos L.A."/>
            <person name="Hacker K.P."/>
            <person name="Balassiano I."/>
            <person name="Medeiros M.A."/>
            <person name="Reis M.G."/>
            <person name="Ko A.I."/>
            <person name="Wunder E.A."/>
        </authorList>
    </citation>
    <scope>NUCLEOTIDE SEQUENCE [LARGE SCALE GENOMIC DNA]</scope>
    <source>
        <strain evidence="2">B21</strain>
    </source>
</reference>
<comment type="caution">
    <text evidence="1">The sequence shown here is derived from an EMBL/GenBank/DDBJ whole genome shotgun (WGS) entry which is preliminary data.</text>
</comment>
<evidence type="ECO:0000313" key="1">
    <source>
        <dbReference type="EMBL" id="RHX77849.1"/>
    </source>
</evidence>
<reference evidence="1 2" key="2">
    <citation type="journal article" date="2020" name="Int. J. Syst. Evol. Microbiol.">
        <title>Leptospira yasudae sp. nov. and Leptospira stimsonii sp. nov., two new species of the pathogenic group isolated from environmental sources.</title>
        <authorList>
            <person name="Casanovas-Massana A."/>
            <person name="Hamond C."/>
            <person name="Santos L.A."/>
            <person name="de Oliveira D."/>
            <person name="Hacker K.P."/>
            <person name="Balassiano I."/>
            <person name="Costa F."/>
            <person name="Medeiros M.A."/>
            <person name="Reis M.G."/>
            <person name="Ko A.I."/>
            <person name="Wunder E.A."/>
        </authorList>
    </citation>
    <scope>NUCLEOTIDE SEQUENCE [LARGE SCALE GENOMIC DNA]</scope>
    <source>
        <strain evidence="1 2">B21</strain>
    </source>
</reference>
<name>A0ABX9LY98_9LEPT</name>